<gene>
    <name evidence="3" type="ORF">GN244_ATG15131</name>
</gene>
<keyword evidence="1" id="KW-0479">Metal-binding</keyword>
<proteinExistence type="predicted"/>
<comment type="caution">
    <text evidence="3">The sequence shown here is derived from an EMBL/GenBank/DDBJ whole genome shotgun (WGS) entry which is preliminary data.</text>
</comment>
<protein>
    <submittedName>
        <fullName evidence="3">SWIM zinc finger domain-containing protein</fullName>
    </submittedName>
</protein>
<evidence type="ECO:0000256" key="1">
    <source>
        <dbReference type="PROSITE-ProRule" id="PRU00325"/>
    </source>
</evidence>
<evidence type="ECO:0000313" key="4">
    <source>
        <dbReference type="Proteomes" id="UP000602510"/>
    </source>
</evidence>
<dbReference type="GO" id="GO:0008270">
    <property type="term" value="F:zinc ion binding"/>
    <property type="evidence" value="ECO:0007669"/>
    <property type="project" value="UniProtKB-KW"/>
</dbReference>
<evidence type="ECO:0000259" key="2">
    <source>
        <dbReference type="PROSITE" id="PS50966"/>
    </source>
</evidence>
<name>A0A833W7V2_PHYIN</name>
<reference evidence="3" key="1">
    <citation type="submission" date="2020-04" db="EMBL/GenBank/DDBJ databases">
        <title>Hybrid Assembly of Korean Phytophthora infestans isolates.</title>
        <authorList>
            <person name="Prokchorchik M."/>
            <person name="Lee Y."/>
            <person name="Seo J."/>
            <person name="Cho J.-H."/>
            <person name="Park Y.-E."/>
            <person name="Jang D.-C."/>
            <person name="Im J.-S."/>
            <person name="Choi J.-G."/>
            <person name="Park H.-J."/>
            <person name="Lee G.-B."/>
            <person name="Lee Y.-G."/>
            <person name="Hong S.-Y."/>
            <person name="Cho K."/>
            <person name="Sohn K.H."/>
        </authorList>
    </citation>
    <scope>NUCLEOTIDE SEQUENCE</scope>
    <source>
        <strain evidence="3">KR_1_A1</strain>
    </source>
</reference>
<evidence type="ECO:0000313" key="3">
    <source>
        <dbReference type="EMBL" id="KAF4032943.1"/>
    </source>
</evidence>
<keyword evidence="1" id="KW-0862">Zinc</keyword>
<dbReference type="Pfam" id="PF04434">
    <property type="entry name" value="SWIM"/>
    <property type="match status" value="1"/>
</dbReference>
<sequence>MGLLLERFLDWCCVKGARTSVFASKVVADARLHRRVREMERYTLLAEVVFSRHSISFMLEDPPADPTSPDIVYVRALSASRPYDEDQRRRHEDLPTSAQLAYHTVRMETQGMLETGWKVNVREHSCSCLFHQKFACCIHVLFALNSRGHIDLYDRVSCTEDRA</sequence>
<dbReference type="AlphaFoldDB" id="A0A833W7V2"/>
<dbReference type="InterPro" id="IPR007527">
    <property type="entry name" value="Znf_SWIM"/>
</dbReference>
<accession>A0A833W7V2</accession>
<keyword evidence="1" id="KW-0863">Zinc-finger</keyword>
<feature type="domain" description="SWIM-type" evidence="2">
    <location>
        <begin position="117"/>
        <end position="148"/>
    </location>
</feature>
<keyword evidence="4" id="KW-1185">Reference proteome</keyword>
<dbReference type="PROSITE" id="PS50966">
    <property type="entry name" value="ZF_SWIM"/>
    <property type="match status" value="1"/>
</dbReference>
<dbReference type="EMBL" id="WSZM01000446">
    <property type="protein sequence ID" value="KAF4032943.1"/>
    <property type="molecule type" value="Genomic_DNA"/>
</dbReference>
<dbReference type="Proteomes" id="UP000602510">
    <property type="component" value="Unassembled WGS sequence"/>
</dbReference>
<organism evidence="3 4">
    <name type="scientific">Phytophthora infestans</name>
    <name type="common">Potato late blight agent</name>
    <name type="synonym">Botrytis infestans</name>
    <dbReference type="NCBI Taxonomy" id="4787"/>
    <lineage>
        <taxon>Eukaryota</taxon>
        <taxon>Sar</taxon>
        <taxon>Stramenopiles</taxon>
        <taxon>Oomycota</taxon>
        <taxon>Peronosporomycetes</taxon>
        <taxon>Peronosporales</taxon>
        <taxon>Peronosporaceae</taxon>
        <taxon>Phytophthora</taxon>
    </lineage>
</organism>